<dbReference type="Proteomes" id="UP000606786">
    <property type="component" value="Unassembled WGS sequence"/>
</dbReference>
<feature type="non-terminal residue" evidence="1">
    <location>
        <position position="1"/>
    </location>
</feature>
<gene>
    <name evidence="1" type="ORF">CCAP1982_LOCUS2252</name>
</gene>
<proteinExistence type="predicted"/>
<keyword evidence="2" id="KW-1185">Reference proteome</keyword>
<comment type="caution">
    <text evidence="1">The sequence shown here is derived from an EMBL/GenBank/DDBJ whole genome shotgun (WGS) entry which is preliminary data.</text>
</comment>
<protein>
    <submittedName>
        <fullName evidence="1">(Mediterranean fruit fly) hypothetical protein</fullName>
    </submittedName>
</protein>
<accession>A0A811U3F6</accession>
<evidence type="ECO:0000313" key="1">
    <source>
        <dbReference type="EMBL" id="CAD6993439.1"/>
    </source>
</evidence>
<dbReference type="EMBL" id="CAJHJT010000001">
    <property type="protein sequence ID" value="CAD6993439.1"/>
    <property type="molecule type" value="Genomic_DNA"/>
</dbReference>
<reference evidence="1" key="1">
    <citation type="submission" date="2020-11" db="EMBL/GenBank/DDBJ databases">
        <authorList>
            <person name="Whitehead M."/>
        </authorList>
    </citation>
    <scope>NUCLEOTIDE SEQUENCE</scope>
    <source>
        <strain evidence="1">EGII</strain>
    </source>
</reference>
<dbReference type="AlphaFoldDB" id="A0A811U3F6"/>
<sequence length="98" mass="10835">RPRIDVLMCNPLELAYPTTYSHRESVDPDLNCNAACLSQTLVAAAAAVHCHWRKYLMSSIVFASKSWVQMIPKAQNELLSEKECNSAASPSKQLTRGA</sequence>
<evidence type="ECO:0000313" key="2">
    <source>
        <dbReference type="Proteomes" id="UP000606786"/>
    </source>
</evidence>
<name>A0A811U3F6_CERCA</name>
<organism evidence="1 2">
    <name type="scientific">Ceratitis capitata</name>
    <name type="common">Mediterranean fruit fly</name>
    <name type="synonym">Tephritis capitata</name>
    <dbReference type="NCBI Taxonomy" id="7213"/>
    <lineage>
        <taxon>Eukaryota</taxon>
        <taxon>Metazoa</taxon>
        <taxon>Ecdysozoa</taxon>
        <taxon>Arthropoda</taxon>
        <taxon>Hexapoda</taxon>
        <taxon>Insecta</taxon>
        <taxon>Pterygota</taxon>
        <taxon>Neoptera</taxon>
        <taxon>Endopterygota</taxon>
        <taxon>Diptera</taxon>
        <taxon>Brachycera</taxon>
        <taxon>Muscomorpha</taxon>
        <taxon>Tephritoidea</taxon>
        <taxon>Tephritidae</taxon>
        <taxon>Ceratitis</taxon>
        <taxon>Ceratitis</taxon>
    </lineage>
</organism>